<dbReference type="SUPFAM" id="SSF53850">
    <property type="entry name" value="Periplasmic binding protein-like II"/>
    <property type="match status" value="1"/>
</dbReference>
<comment type="caution">
    <text evidence="6">The sequence shown here is derived from an EMBL/GenBank/DDBJ whole genome shotgun (WGS) entry which is preliminary data.</text>
</comment>
<dbReference type="GO" id="GO:1904680">
    <property type="term" value="F:peptide transmembrane transporter activity"/>
    <property type="evidence" value="ECO:0007669"/>
    <property type="project" value="TreeGrafter"/>
</dbReference>
<dbReference type="PANTHER" id="PTHR30290:SF38">
    <property type="entry name" value="D,D-DIPEPTIDE-BINDING PERIPLASMIC PROTEIN DDPA-RELATED"/>
    <property type="match status" value="1"/>
</dbReference>
<dbReference type="InterPro" id="IPR030678">
    <property type="entry name" value="Peptide/Ni-bd"/>
</dbReference>
<feature type="signal peptide" evidence="4">
    <location>
        <begin position="1"/>
        <end position="28"/>
    </location>
</feature>
<keyword evidence="3 4" id="KW-0732">Signal</keyword>
<evidence type="ECO:0000256" key="3">
    <source>
        <dbReference type="ARBA" id="ARBA00022729"/>
    </source>
</evidence>
<dbReference type="PIRSF" id="PIRSF002741">
    <property type="entry name" value="MppA"/>
    <property type="match status" value="1"/>
</dbReference>
<dbReference type="Gene3D" id="3.10.105.10">
    <property type="entry name" value="Dipeptide-binding Protein, Domain 3"/>
    <property type="match status" value="1"/>
</dbReference>
<dbReference type="Gene3D" id="3.40.190.10">
    <property type="entry name" value="Periplasmic binding protein-like II"/>
    <property type="match status" value="1"/>
</dbReference>
<comment type="subcellular location">
    <subcellularLocation>
        <location evidence="1">Periplasm</location>
    </subcellularLocation>
</comment>
<dbReference type="Proteomes" id="UP000249590">
    <property type="component" value="Unassembled WGS sequence"/>
</dbReference>
<feature type="domain" description="Solute-binding protein family 5" evidence="5">
    <location>
        <begin position="80"/>
        <end position="429"/>
    </location>
</feature>
<keyword evidence="7" id="KW-1185">Reference proteome</keyword>
<dbReference type="InterPro" id="IPR000914">
    <property type="entry name" value="SBP_5_dom"/>
</dbReference>
<evidence type="ECO:0000259" key="5">
    <source>
        <dbReference type="Pfam" id="PF00496"/>
    </source>
</evidence>
<dbReference type="GO" id="GO:0043190">
    <property type="term" value="C:ATP-binding cassette (ABC) transporter complex"/>
    <property type="evidence" value="ECO:0007669"/>
    <property type="project" value="InterPro"/>
</dbReference>
<evidence type="ECO:0000313" key="7">
    <source>
        <dbReference type="Proteomes" id="UP000249590"/>
    </source>
</evidence>
<dbReference type="PANTHER" id="PTHR30290">
    <property type="entry name" value="PERIPLASMIC BINDING COMPONENT OF ABC TRANSPORTER"/>
    <property type="match status" value="1"/>
</dbReference>
<gene>
    <name evidence="6" type="ORF">DLJ53_10130</name>
</gene>
<evidence type="ECO:0000256" key="2">
    <source>
        <dbReference type="ARBA" id="ARBA00005695"/>
    </source>
</evidence>
<evidence type="ECO:0000256" key="1">
    <source>
        <dbReference type="ARBA" id="ARBA00004418"/>
    </source>
</evidence>
<proteinExistence type="inferred from homology"/>
<protein>
    <recommendedName>
        <fullName evidence="5">Solute-binding protein family 5 domain-containing protein</fullName>
    </recommendedName>
</protein>
<dbReference type="Gene3D" id="3.90.76.10">
    <property type="entry name" value="Dipeptide-binding Protein, Domain 1"/>
    <property type="match status" value="1"/>
</dbReference>
<feature type="chain" id="PRO_5032324143" description="Solute-binding protein family 5 domain-containing protein" evidence="4">
    <location>
        <begin position="29"/>
        <end position="530"/>
    </location>
</feature>
<dbReference type="Pfam" id="PF00496">
    <property type="entry name" value="SBP_bac_5"/>
    <property type="match status" value="1"/>
</dbReference>
<dbReference type="EMBL" id="QHHQ01000002">
    <property type="protein sequence ID" value="RAI01755.1"/>
    <property type="molecule type" value="Genomic_DNA"/>
</dbReference>
<dbReference type="InterPro" id="IPR039424">
    <property type="entry name" value="SBP_5"/>
</dbReference>
<organism evidence="6 7">
    <name type="scientific">Acuticoccus sediminis</name>
    <dbReference type="NCBI Taxonomy" id="2184697"/>
    <lineage>
        <taxon>Bacteria</taxon>
        <taxon>Pseudomonadati</taxon>
        <taxon>Pseudomonadota</taxon>
        <taxon>Alphaproteobacteria</taxon>
        <taxon>Hyphomicrobiales</taxon>
        <taxon>Amorphaceae</taxon>
        <taxon>Acuticoccus</taxon>
    </lineage>
</organism>
<name>A0A8B2NPD1_9HYPH</name>
<dbReference type="GO" id="GO:0030288">
    <property type="term" value="C:outer membrane-bounded periplasmic space"/>
    <property type="evidence" value="ECO:0007669"/>
    <property type="project" value="UniProtKB-ARBA"/>
</dbReference>
<dbReference type="AlphaFoldDB" id="A0A8B2NPD1"/>
<accession>A0A8B2NPD1</accession>
<dbReference type="GO" id="GO:0015833">
    <property type="term" value="P:peptide transport"/>
    <property type="evidence" value="ECO:0007669"/>
    <property type="project" value="TreeGrafter"/>
</dbReference>
<evidence type="ECO:0000256" key="4">
    <source>
        <dbReference type="SAM" id="SignalP"/>
    </source>
</evidence>
<comment type="similarity">
    <text evidence="2">Belongs to the bacterial solute-binding protein 5 family.</text>
</comment>
<evidence type="ECO:0000313" key="6">
    <source>
        <dbReference type="EMBL" id="RAI01755.1"/>
    </source>
</evidence>
<reference evidence="6 7" key="1">
    <citation type="submission" date="2018-05" db="EMBL/GenBank/DDBJ databases">
        <title>Acuticoccus sediminis sp. nov., isolated from deep-sea sediment of Indian Ocean.</title>
        <authorList>
            <person name="Liu X."/>
            <person name="Lai Q."/>
            <person name="Du Y."/>
            <person name="Sun F."/>
            <person name="Zhang X."/>
            <person name="Wang S."/>
            <person name="Shao Z."/>
        </authorList>
    </citation>
    <scope>NUCLEOTIDE SEQUENCE [LARGE SCALE GENOMIC DNA]</scope>
    <source>
        <strain evidence="6 7">PTG4-2</strain>
    </source>
</reference>
<sequence>MTSRNRTPAWLAGISVAALFAAAAPAMAAWECPETGGDLTFGQEAKVNSLDMHASSTISTRNVAMHIFESLMTRDETNNPILELAEAVDTSEDGLTYTFTLRDGITFHDGSDMTSADVAASFDRYSKIGVERGILSNVESWETPDDLTFVVHMSQAQPTFLEDLSSFSVPIVIIPSENAGADPLKLEPVGTGPFELVEFVADSHVKLKRFDGYKPNEAYDERTGFGGYKVACVDTVTFRIVTEPGSRVAGLETGELDAVEDVPQASVERLSSNPDIAMIPYENFWIHLATPNFEKPPTDKKLVRQAIAAALDMEEIMLVATDGAYNVNFGFQTQDRAVYSDAGKEYFNLADPEKAKALLEEAGYDGEELVLLTNRDYSTMYNAALVMSEQLQDIGMNVRVEVQDWPATIATRNKNPDAWNYHFTGWGTNTSLGYLAVFKFLAPPQPIYAMSDPEKNMDEAFNTAYTEMMNGANFEVRKEAFAEAQRVVMEDGLALPFGWLTKNQAARSNVHNFVPFRIPRMYNVWMGSTS</sequence>